<dbReference type="GO" id="GO:0005546">
    <property type="term" value="F:phosphatidylinositol-4,5-bisphosphate binding"/>
    <property type="evidence" value="ECO:0007669"/>
    <property type="project" value="UniProtKB-ARBA"/>
</dbReference>
<dbReference type="GO" id="GO:0006897">
    <property type="term" value="P:endocytosis"/>
    <property type="evidence" value="ECO:0007669"/>
    <property type="project" value="TreeGrafter"/>
</dbReference>
<dbReference type="GO" id="GO:0016459">
    <property type="term" value="C:myosin complex"/>
    <property type="evidence" value="ECO:0007669"/>
    <property type="project" value="UniProtKB-KW"/>
</dbReference>
<evidence type="ECO:0000256" key="4">
    <source>
        <dbReference type="ARBA" id="ARBA00023121"/>
    </source>
</evidence>
<evidence type="ECO:0000256" key="5">
    <source>
        <dbReference type="ARBA" id="ARBA00023123"/>
    </source>
</evidence>
<dbReference type="PANTHER" id="PTHR13140:SF679">
    <property type="entry name" value="UNCONVENTIONAL MYOSIN IC"/>
    <property type="match status" value="1"/>
</dbReference>
<organism evidence="11 12">
    <name type="scientific">Allacma fusca</name>
    <dbReference type="NCBI Taxonomy" id="39272"/>
    <lineage>
        <taxon>Eukaryota</taxon>
        <taxon>Metazoa</taxon>
        <taxon>Ecdysozoa</taxon>
        <taxon>Arthropoda</taxon>
        <taxon>Hexapoda</taxon>
        <taxon>Collembola</taxon>
        <taxon>Symphypleona</taxon>
        <taxon>Sminthuridae</taxon>
        <taxon>Allacma</taxon>
    </lineage>
</organism>
<dbReference type="GO" id="GO:0000146">
    <property type="term" value="F:microfilament motor activity"/>
    <property type="evidence" value="ECO:0007669"/>
    <property type="project" value="TreeGrafter"/>
</dbReference>
<evidence type="ECO:0000313" key="11">
    <source>
        <dbReference type="EMBL" id="CAG7825255.1"/>
    </source>
</evidence>
<keyword evidence="5 8" id="KW-0518">Myosin</keyword>
<feature type="domain" description="TH1" evidence="10">
    <location>
        <begin position="844"/>
        <end position="1025"/>
    </location>
</feature>
<dbReference type="PROSITE" id="PS51456">
    <property type="entry name" value="MYOSIN_MOTOR"/>
    <property type="match status" value="1"/>
</dbReference>
<dbReference type="Pfam" id="PF06017">
    <property type="entry name" value="Myosin_TH1"/>
    <property type="match status" value="1"/>
</dbReference>
<keyword evidence="12" id="KW-1185">Reference proteome</keyword>
<protein>
    <submittedName>
        <fullName evidence="11">Uncharacterized protein</fullName>
    </submittedName>
</protein>
<proteinExistence type="inferred from homology"/>
<evidence type="ECO:0000256" key="7">
    <source>
        <dbReference type="ARBA" id="ARBA00023203"/>
    </source>
</evidence>
<dbReference type="GO" id="GO:0007368">
    <property type="term" value="P:determination of left/right symmetry"/>
    <property type="evidence" value="ECO:0007669"/>
    <property type="project" value="UniProtKB-ARBA"/>
</dbReference>
<evidence type="ECO:0000256" key="1">
    <source>
        <dbReference type="ARBA" id="ARBA00008314"/>
    </source>
</evidence>
<dbReference type="GO" id="GO:0030048">
    <property type="term" value="P:actin filament-based movement"/>
    <property type="evidence" value="ECO:0007669"/>
    <property type="project" value="TreeGrafter"/>
</dbReference>
<dbReference type="PANTHER" id="PTHR13140">
    <property type="entry name" value="MYOSIN"/>
    <property type="match status" value="1"/>
</dbReference>
<evidence type="ECO:0000256" key="2">
    <source>
        <dbReference type="ARBA" id="ARBA00022741"/>
    </source>
</evidence>
<keyword evidence="7 8" id="KW-0009">Actin-binding</keyword>
<dbReference type="GO" id="GO:0051015">
    <property type="term" value="F:actin filament binding"/>
    <property type="evidence" value="ECO:0007669"/>
    <property type="project" value="TreeGrafter"/>
</dbReference>
<dbReference type="GO" id="GO:0007498">
    <property type="term" value="P:mesoderm development"/>
    <property type="evidence" value="ECO:0007669"/>
    <property type="project" value="UniProtKB-ARBA"/>
</dbReference>
<keyword evidence="4" id="KW-0446">Lipid-binding</keyword>
<dbReference type="FunFam" id="1.20.58.530:FF:000004">
    <property type="entry name" value="Unconventional myosin ID"/>
    <property type="match status" value="1"/>
</dbReference>
<evidence type="ECO:0000256" key="8">
    <source>
        <dbReference type="PROSITE-ProRule" id="PRU00782"/>
    </source>
</evidence>
<dbReference type="GO" id="GO:0005737">
    <property type="term" value="C:cytoplasm"/>
    <property type="evidence" value="ECO:0007669"/>
    <property type="project" value="TreeGrafter"/>
</dbReference>
<evidence type="ECO:0000313" key="12">
    <source>
        <dbReference type="Proteomes" id="UP000708208"/>
    </source>
</evidence>
<keyword evidence="3 8" id="KW-0067">ATP-binding</keyword>
<dbReference type="OrthoDB" id="6108017at2759"/>
<gene>
    <name evidence="11" type="ORF">AFUS01_LOCUS35378</name>
</gene>
<feature type="binding site" evidence="8">
    <location>
        <begin position="105"/>
        <end position="112"/>
    </location>
    <ligand>
        <name>ATP</name>
        <dbReference type="ChEBI" id="CHEBI:30616"/>
    </ligand>
</feature>
<comment type="caution">
    <text evidence="11">The sequence shown here is derived from an EMBL/GenBank/DDBJ whole genome shotgun (WGS) entry which is preliminary data.</text>
</comment>
<dbReference type="GO" id="GO:0005524">
    <property type="term" value="F:ATP binding"/>
    <property type="evidence" value="ECO:0007669"/>
    <property type="project" value="UniProtKB-UniRule"/>
</dbReference>
<dbReference type="GO" id="GO:0005886">
    <property type="term" value="C:plasma membrane"/>
    <property type="evidence" value="ECO:0007669"/>
    <property type="project" value="TreeGrafter"/>
</dbReference>
<name>A0A8J2PX79_9HEXA</name>
<evidence type="ECO:0000259" key="10">
    <source>
        <dbReference type="PROSITE" id="PS51757"/>
    </source>
</evidence>
<reference evidence="11" key="1">
    <citation type="submission" date="2021-06" db="EMBL/GenBank/DDBJ databases">
        <authorList>
            <person name="Hodson N. C."/>
            <person name="Mongue J. A."/>
            <person name="Jaron S. K."/>
        </authorList>
    </citation>
    <scope>NUCLEOTIDE SEQUENCE</scope>
</reference>
<dbReference type="InterPro" id="IPR000048">
    <property type="entry name" value="IQ_motif_EF-hand-BS"/>
</dbReference>
<feature type="region of interest" description="Actin-binding" evidence="8">
    <location>
        <begin position="566"/>
        <end position="588"/>
    </location>
</feature>
<dbReference type="SMART" id="SM00015">
    <property type="entry name" value="IQ"/>
    <property type="match status" value="2"/>
</dbReference>
<dbReference type="InterPro" id="IPR010926">
    <property type="entry name" value="Myosin_TH1"/>
</dbReference>
<dbReference type="SMART" id="SM00242">
    <property type="entry name" value="MYSc"/>
    <property type="match status" value="1"/>
</dbReference>
<dbReference type="Proteomes" id="UP000708208">
    <property type="component" value="Unassembled WGS sequence"/>
</dbReference>
<dbReference type="EMBL" id="CAJVCH010535596">
    <property type="protein sequence ID" value="CAG7825255.1"/>
    <property type="molecule type" value="Genomic_DNA"/>
</dbReference>
<evidence type="ECO:0000256" key="6">
    <source>
        <dbReference type="ARBA" id="ARBA00023175"/>
    </source>
</evidence>
<dbReference type="PROSITE" id="PS50096">
    <property type="entry name" value="IQ"/>
    <property type="match status" value="1"/>
</dbReference>
<sequence>MENYLESRDTIGVNDAVLLNDTSNRADFIENLKKRFKGDIIYTYIGPVLISVNPYKDLPIYGADYVKKYHNVNFIEVAPHVFGLTDNAYRQLKEEKRDQCILIAGESGSGKTEASKKILQYIASVSKNFPTVESTKDKLLKSNPLLEAFGNAQTNRNDNSSRFGKYMDIEFDFRGNPIGGHILKYLLEKSRVVVQSTGERNFHVFYQLLAGCDDSVLEKLQLSRSPSDYHYLKQGNVKSSSSEDAKQFEIVSSAMDTLGFESKEKHEVLQIVAAVLHVGNVQFKQDGNHAKVTTHDVIASASKLLGCTVEKLTKAFTFKTIEARGDFVTSPLSHEQSLYARDALAKAIYERLFSWLVGRLNDSLKSNYEDRKTLMGILDIYGFEIFEANSFEQFCINYCNEKLQQLFIELTLKSEQEEYRREGIEWEHIEYFNNKVICDLIEEKHKGIISILDEECLRPGEPSDFSFLEKMDKSLSTHPHYISHKKATNAVRKSLTRDEFRLDHYAGTVTYKVHGFLDKNNDLLFRDLKETIGQSTNNILQSIFPLSELQRKKRPDTAATQFKQSLNQLMDILMSKEPSYIRCIKPNEFKKSAVFELEIVDHQVKYLGLMENLRVRRAGFAYRRTYDTFLERYKSLCPKTWPKFQGTDRDGVYVLMKHLGYNQDHFRMGKSKIFIRHAQTLFAIEDRFQLRKRELVSKIKARWRGQKQRKEYLKMRQLVIITQKFARRFLAKLQYKKRRWATTVIRGFVQGFIHRNKDASDANAKFLQFVRHRVLLRLSQNLPNVILRHDRLWPDAPPCAQEASRLLCKIHRRYMVRDYIKKLTPERKRQLELKWLAHELFKGKKCSYEGSVRKYFVDHSLPEDKKTILLTNARNAGETVVYSTSVTKYDRHGYKERRRVLALTSSAIQLYDEKDMKLKLRLLLNELPGITATNMGDGLLIVRIPPEMKKLKGDLIVECSNVIETVTRIIDAANKNKSLLKLEPPGELRHQLNGGKQKVIEVKKSENETNGFVRKNGNLIVMTSC</sequence>
<dbReference type="PROSITE" id="PS51757">
    <property type="entry name" value="TH1"/>
    <property type="match status" value="1"/>
</dbReference>
<keyword evidence="2 8" id="KW-0547">Nucleotide-binding</keyword>
<dbReference type="FunFam" id="1.10.10.820:FF:000001">
    <property type="entry name" value="Myosin heavy chain"/>
    <property type="match status" value="1"/>
</dbReference>
<evidence type="ECO:0000259" key="9">
    <source>
        <dbReference type="PROSITE" id="PS51456"/>
    </source>
</evidence>
<feature type="domain" description="Myosin motor" evidence="9">
    <location>
        <begin position="12"/>
        <end position="689"/>
    </location>
</feature>
<keyword evidence="6 8" id="KW-0505">Motor protein</keyword>
<comment type="similarity">
    <text evidence="1 8">Belongs to the TRAFAC class myosin-kinesin ATPase superfamily. Myosin family.</text>
</comment>
<dbReference type="AlphaFoldDB" id="A0A8J2PX79"/>
<evidence type="ECO:0000256" key="3">
    <source>
        <dbReference type="ARBA" id="ARBA00022840"/>
    </source>
</evidence>
<dbReference type="CDD" id="cd01378">
    <property type="entry name" value="MYSc_Myo1"/>
    <property type="match status" value="1"/>
</dbReference>
<dbReference type="GO" id="GO:0007015">
    <property type="term" value="P:actin filament organization"/>
    <property type="evidence" value="ECO:0007669"/>
    <property type="project" value="TreeGrafter"/>
</dbReference>
<dbReference type="InterPro" id="IPR001609">
    <property type="entry name" value="Myosin_head_motor_dom-like"/>
</dbReference>
<dbReference type="Pfam" id="PF00063">
    <property type="entry name" value="Myosin_head"/>
    <property type="match status" value="1"/>
</dbReference>
<accession>A0A8J2PX79</accession>
<dbReference type="InterPro" id="IPR036072">
    <property type="entry name" value="MYSc_Myo1"/>
</dbReference>
<dbReference type="GO" id="GO:0005902">
    <property type="term" value="C:microvillus"/>
    <property type="evidence" value="ECO:0007669"/>
    <property type="project" value="TreeGrafter"/>
</dbReference>